<dbReference type="GO" id="GO:0004523">
    <property type="term" value="F:RNA-DNA hybrid ribonuclease activity"/>
    <property type="evidence" value="ECO:0007669"/>
    <property type="project" value="InterPro"/>
</dbReference>
<dbReference type="Gene3D" id="3.30.420.10">
    <property type="entry name" value="Ribonuclease H-like superfamily/Ribonuclease H"/>
    <property type="match status" value="1"/>
</dbReference>
<evidence type="ECO:0000256" key="4">
    <source>
        <dbReference type="ARBA" id="ARBA00022723"/>
    </source>
</evidence>
<dbReference type="Gene3D" id="1.10.630.10">
    <property type="entry name" value="Cytochrome P450"/>
    <property type="match status" value="1"/>
</dbReference>
<name>A0A540KSJ9_MALBA</name>
<evidence type="ECO:0000256" key="3">
    <source>
        <dbReference type="ARBA" id="ARBA00022617"/>
    </source>
</evidence>
<accession>A0A540KSJ9</accession>
<evidence type="ECO:0000256" key="2">
    <source>
        <dbReference type="ARBA" id="ARBA00010617"/>
    </source>
</evidence>
<dbReference type="GO" id="GO:0016705">
    <property type="term" value="F:oxidoreductase activity, acting on paired donors, with incorporation or reduction of molecular oxygen"/>
    <property type="evidence" value="ECO:0007669"/>
    <property type="project" value="InterPro"/>
</dbReference>
<proteinExistence type="inferred from homology"/>
<keyword evidence="6" id="KW-0408">Iron</keyword>
<dbReference type="GO" id="GO:0020037">
    <property type="term" value="F:heme binding"/>
    <property type="evidence" value="ECO:0007669"/>
    <property type="project" value="InterPro"/>
</dbReference>
<dbReference type="GO" id="GO:0005506">
    <property type="term" value="F:iron ion binding"/>
    <property type="evidence" value="ECO:0007669"/>
    <property type="project" value="InterPro"/>
</dbReference>
<dbReference type="PANTHER" id="PTHR24296">
    <property type="entry name" value="CYTOCHROME P450"/>
    <property type="match status" value="1"/>
</dbReference>
<keyword evidence="5" id="KW-0560">Oxidoreductase</keyword>
<comment type="similarity">
    <text evidence="2">Belongs to the cytochrome P450 family.</text>
</comment>
<dbReference type="Proteomes" id="UP000315295">
    <property type="component" value="Unassembled WGS sequence"/>
</dbReference>
<sequence>MLSRFLSSGHTDVKFITDIVISFTLAGRDTTLAALTWFFWLLSQNPCVENEILRQIDGAASSESAAGGGYTSKQAANDDVLPDATKASSDDHAAAEKHGSSVLVKSAATAAKAKDNPCNFDAAWDENGSYEGIKIVVRTLTRGFMATMVVWNTRVSSSMHAEAATKQAAAMFARHWSEEQVQVKRDALMVVAAIQNAGKALHGHFGDLFADTRHILQGFKQWKIFFRPRETNRVAHRLSQLSLTIDHPIS</sequence>
<evidence type="ECO:0000256" key="1">
    <source>
        <dbReference type="ARBA" id="ARBA00001971"/>
    </source>
</evidence>
<dbReference type="EMBL" id="VIEB01000980">
    <property type="protein sequence ID" value="TQD77147.1"/>
    <property type="molecule type" value="Genomic_DNA"/>
</dbReference>
<evidence type="ECO:0000259" key="8">
    <source>
        <dbReference type="Pfam" id="PF13456"/>
    </source>
</evidence>
<comment type="caution">
    <text evidence="9">The sequence shown here is derived from an EMBL/GenBank/DDBJ whole genome shotgun (WGS) entry which is preliminary data.</text>
</comment>
<dbReference type="InterPro" id="IPR002156">
    <property type="entry name" value="RNaseH_domain"/>
</dbReference>
<feature type="domain" description="RNase H type-1" evidence="8">
    <location>
        <begin position="119"/>
        <end position="240"/>
    </location>
</feature>
<dbReference type="Pfam" id="PF13456">
    <property type="entry name" value="RVT_3"/>
    <property type="match status" value="1"/>
</dbReference>
<comment type="cofactor">
    <cofactor evidence="1">
        <name>heme</name>
        <dbReference type="ChEBI" id="CHEBI:30413"/>
    </cofactor>
</comment>
<protein>
    <recommendedName>
        <fullName evidence="8">RNase H type-1 domain-containing protein</fullName>
    </recommendedName>
</protein>
<dbReference type="InterPro" id="IPR036396">
    <property type="entry name" value="Cyt_P450_sf"/>
</dbReference>
<dbReference type="AlphaFoldDB" id="A0A540KSJ9"/>
<evidence type="ECO:0000313" key="9">
    <source>
        <dbReference type="EMBL" id="TQD77147.1"/>
    </source>
</evidence>
<dbReference type="SUPFAM" id="SSF48264">
    <property type="entry name" value="Cytochrome P450"/>
    <property type="match status" value="1"/>
</dbReference>
<dbReference type="STRING" id="106549.A0A540KSJ9"/>
<dbReference type="GO" id="GO:0004497">
    <property type="term" value="F:monooxygenase activity"/>
    <property type="evidence" value="ECO:0007669"/>
    <property type="project" value="UniProtKB-KW"/>
</dbReference>
<evidence type="ECO:0000256" key="7">
    <source>
        <dbReference type="ARBA" id="ARBA00023033"/>
    </source>
</evidence>
<dbReference type="InterPro" id="IPR036397">
    <property type="entry name" value="RNaseH_sf"/>
</dbReference>
<evidence type="ECO:0000256" key="5">
    <source>
        <dbReference type="ARBA" id="ARBA00023002"/>
    </source>
</evidence>
<keyword evidence="4" id="KW-0479">Metal-binding</keyword>
<keyword evidence="10" id="KW-1185">Reference proteome</keyword>
<evidence type="ECO:0000256" key="6">
    <source>
        <dbReference type="ARBA" id="ARBA00023004"/>
    </source>
</evidence>
<dbReference type="GO" id="GO:0003676">
    <property type="term" value="F:nucleic acid binding"/>
    <property type="evidence" value="ECO:0007669"/>
    <property type="project" value="InterPro"/>
</dbReference>
<evidence type="ECO:0000313" key="10">
    <source>
        <dbReference type="Proteomes" id="UP000315295"/>
    </source>
</evidence>
<organism evidence="9 10">
    <name type="scientific">Malus baccata</name>
    <name type="common">Siberian crab apple</name>
    <name type="synonym">Pyrus baccata</name>
    <dbReference type="NCBI Taxonomy" id="106549"/>
    <lineage>
        <taxon>Eukaryota</taxon>
        <taxon>Viridiplantae</taxon>
        <taxon>Streptophyta</taxon>
        <taxon>Embryophyta</taxon>
        <taxon>Tracheophyta</taxon>
        <taxon>Spermatophyta</taxon>
        <taxon>Magnoliopsida</taxon>
        <taxon>eudicotyledons</taxon>
        <taxon>Gunneridae</taxon>
        <taxon>Pentapetalae</taxon>
        <taxon>rosids</taxon>
        <taxon>fabids</taxon>
        <taxon>Rosales</taxon>
        <taxon>Rosaceae</taxon>
        <taxon>Amygdaloideae</taxon>
        <taxon>Maleae</taxon>
        <taxon>Malus</taxon>
    </lineage>
</organism>
<keyword evidence="7" id="KW-0503">Monooxygenase</keyword>
<reference evidence="9 10" key="1">
    <citation type="journal article" date="2019" name="G3 (Bethesda)">
        <title>Sequencing of a Wild Apple (Malus baccata) Genome Unravels the Differences Between Cultivated and Wild Apple Species Regarding Disease Resistance and Cold Tolerance.</title>
        <authorList>
            <person name="Chen X."/>
        </authorList>
    </citation>
    <scope>NUCLEOTIDE SEQUENCE [LARGE SCALE GENOMIC DNA]</scope>
    <source>
        <strain evidence="10">cv. Shandingzi</strain>
        <tissue evidence="9">Leaves</tissue>
    </source>
</reference>
<keyword evidence="3" id="KW-0349">Heme</keyword>
<gene>
    <name evidence="9" type="ORF">C1H46_037311</name>
</gene>